<name>K6Y4B6_9ALTE</name>
<comment type="caution">
    <text evidence="1">The sequence shown here is derived from an EMBL/GenBank/DDBJ whole genome shotgun (WGS) entry which is preliminary data.</text>
</comment>
<evidence type="ECO:0008006" key="3">
    <source>
        <dbReference type="Google" id="ProtNLM"/>
    </source>
</evidence>
<evidence type="ECO:0000313" key="2">
    <source>
        <dbReference type="Proteomes" id="UP000006251"/>
    </source>
</evidence>
<dbReference type="AlphaFoldDB" id="K6Y4B6"/>
<protein>
    <recommendedName>
        <fullName evidence="3">Nucleotidyl transferase AbiEii/AbiGii toxin family protein</fullName>
    </recommendedName>
</protein>
<dbReference type="Gene3D" id="3.10.450.620">
    <property type="entry name" value="JHP933, nucleotidyltransferase-like core domain"/>
    <property type="match status" value="1"/>
</dbReference>
<dbReference type="EMBL" id="BAEQ01000014">
    <property type="protein sequence ID" value="GAC27634.1"/>
    <property type="molecule type" value="Genomic_DNA"/>
</dbReference>
<organism evidence="1 2">
    <name type="scientific">Brumicola pallidula DSM 14239 = ACAM 615</name>
    <dbReference type="NCBI Taxonomy" id="1121922"/>
    <lineage>
        <taxon>Bacteria</taxon>
        <taxon>Pseudomonadati</taxon>
        <taxon>Pseudomonadota</taxon>
        <taxon>Gammaproteobacteria</taxon>
        <taxon>Alteromonadales</taxon>
        <taxon>Alteromonadaceae</taxon>
        <taxon>Brumicola</taxon>
    </lineage>
</organism>
<dbReference type="STRING" id="1121922.GCA_000428905_01857"/>
<gene>
    <name evidence="1" type="ORF">GPAL_0754</name>
</gene>
<dbReference type="RefSeq" id="WP_006009391.1">
    <property type="nucleotide sequence ID" value="NZ_AUAV01000008.1"/>
</dbReference>
<accession>K6Y4B6</accession>
<dbReference type="OrthoDB" id="158131at2"/>
<dbReference type="Proteomes" id="UP000006251">
    <property type="component" value="Unassembled WGS sequence"/>
</dbReference>
<dbReference type="Pfam" id="PF08843">
    <property type="entry name" value="AbiEii"/>
    <property type="match status" value="1"/>
</dbReference>
<keyword evidence="2" id="KW-1185">Reference proteome</keyword>
<reference evidence="2" key="1">
    <citation type="journal article" date="2014" name="Environ. Microbiol.">
        <title>Comparative genomics of the marine bacterial genus Glaciecola reveals the high degree of genomic diversity and genomic characteristic for cold adaptation.</title>
        <authorList>
            <person name="Qin Q.L."/>
            <person name="Xie B.B."/>
            <person name="Yu Y."/>
            <person name="Shu Y.L."/>
            <person name="Rong J.C."/>
            <person name="Zhang Y.J."/>
            <person name="Zhao D.L."/>
            <person name="Chen X.L."/>
            <person name="Zhang X.Y."/>
            <person name="Chen B."/>
            <person name="Zhou B.C."/>
            <person name="Zhang Y.Z."/>
        </authorList>
    </citation>
    <scope>NUCLEOTIDE SEQUENCE [LARGE SCALE GENOMIC DNA]</scope>
    <source>
        <strain evidence="2">ACAM 615</strain>
    </source>
</reference>
<sequence length="300" mass="34215">MINIKDLTTLICQSDPQLSSLKTTVEKELLHYEIMMTMAENGFLKQLTFQGGTCLRMMYGSNRLSEDLDFAGGHEFDFTQLENLRDCLHSELSNKHNLKINISQPDLDKLNQQQNVKVGRWKVSIETAPEDKSAPWQKIRLEIATVPAHSANLRPMVKAYPQLPDGYQTVLVNCESLAEIAADKYVALALRKTIKARDVWDLAWLYQQRVEASPQLVMQKFSDYQSDNGIERLSARLSEVPQYIESGYFVTEMERFLLASVAQTSIRQKGFNDYVKETVVRQGQKLFAAFSNADSSPFKM</sequence>
<evidence type="ECO:0000313" key="1">
    <source>
        <dbReference type="EMBL" id="GAC27634.1"/>
    </source>
</evidence>
<proteinExistence type="predicted"/>
<dbReference type="InterPro" id="IPR014942">
    <property type="entry name" value="AbiEii"/>
</dbReference>